<proteinExistence type="predicted"/>
<accession>A0A6C0QLG6</accession>
<sequence length="38" mass="4389">MLVLPIVYRKKAKTKRLSSIDGRIILEFEPVFSTVARL</sequence>
<dbReference type="EMBL" id="CP019717">
    <property type="protein sequence ID" value="QHZ49595.1"/>
    <property type="molecule type" value="Genomic_DNA"/>
</dbReference>
<organism evidence="1 2">
    <name type="scientific">Paenibacillus larvae subsp. larvae</name>
    <dbReference type="NCBI Taxonomy" id="147375"/>
    <lineage>
        <taxon>Bacteria</taxon>
        <taxon>Bacillati</taxon>
        <taxon>Bacillota</taxon>
        <taxon>Bacilli</taxon>
        <taxon>Bacillales</taxon>
        <taxon>Paenibacillaceae</taxon>
        <taxon>Paenibacillus</taxon>
    </lineage>
</organism>
<gene>
    <name evidence="1" type="ORF">ERICV_00392</name>
</gene>
<dbReference type="AlphaFoldDB" id="A0A6C0QLG6"/>
<evidence type="ECO:0000313" key="1">
    <source>
        <dbReference type="EMBL" id="QHZ49595.1"/>
    </source>
</evidence>
<evidence type="ECO:0000313" key="2">
    <source>
        <dbReference type="Proteomes" id="UP000464330"/>
    </source>
</evidence>
<dbReference type="Proteomes" id="UP000464330">
    <property type="component" value="Chromosome"/>
</dbReference>
<protein>
    <submittedName>
        <fullName evidence="1">Uncharacterized protein</fullName>
    </submittedName>
</protein>
<reference evidence="1 2" key="1">
    <citation type="journal article" date="2020" name="Int. J. Med. Microbiol.">
        <title>Discovery of Paenibacillus larvae ERIC V: Phenotypic and genomic comparison to genotypes ERIC I-IV reveal different inventories of virulence factors which correlate with epidemiological prevalences of American Foulbrood.</title>
        <authorList>
            <person name="Beims H."/>
            <person name="Bunk B."/>
            <person name="Erler S."/>
            <person name="Mohr K.I."/>
            <person name="Sproer C."/>
            <person name="Pradella S."/>
            <person name="Gunther G."/>
            <person name="Rohde M."/>
            <person name="von der Ohe W."/>
            <person name="Steinert M."/>
        </authorList>
    </citation>
    <scope>NUCLEOTIDE SEQUENCE [LARGE SCALE GENOMIC DNA]</scope>
    <source>
        <strain evidence="1">Eric_V</strain>
    </source>
</reference>
<name>A0A6C0QLG6_9BACL</name>